<gene>
    <name evidence="2" type="ORF">SAMN02745132_02147</name>
</gene>
<dbReference type="Proteomes" id="UP000190162">
    <property type="component" value="Unassembled WGS sequence"/>
</dbReference>
<proteinExistence type="predicted"/>
<name>A0A1T4UP71_9GAMM</name>
<dbReference type="AlphaFoldDB" id="A0A1T4UP71"/>
<sequence length="83" mass="9967">MYRRIDPRIEYSLNPSDKSESWIAYACMNQFAFQYSWYEFVILDDEKLSPLYLIHCKVIVVCTDFMVLIKIIFFINVNEITNP</sequence>
<accession>A0A1T4UP71</accession>
<feature type="transmembrane region" description="Helical" evidence="1">
    <location>
        <begin position="21"/>
        <end position="38"/>
    </location>
</feature>
<evidence type="ECO:0000256" key="1">
    <source>
        <dbReference type="SAM" id="Phobius"/>
    </source>
</evidence>
<dbReference type="EMBL" id="FUXU01000023">
    <property type="protein sequence ID" value="SKA54507.1"/>
    <property type="molecule type" value="Genomic_DNA"/>
</dbReference>
<keyword evidence="1" id="KW-1133">Transmembrane helix</keyword>
<evidence type="ECO:0000313" key="3">
    <source>
        <dbReference type="Proteomes" id="UP000190162"/>
    </source>
</evidence>
<protein>
    <submittedName>
        <fullName evidence="2">Uncharacterized protein</fullName>
    </submittedName>
</protein>
<reference evidence="3" key="1">
    <citation type="submission" date="2017-02" db="EMBL/GenBank/DDBJ databases">
        <authorList>
            <person name="Varghese N."/>
            <person name="Submissions S."/>
        </authorList>
    </citation>
    <scope>NUCLEOTIDE SEQUENCE [LARGE SCALE GENOMIC DNA]</scope>
    <source>
        <strain evidence="3">DSM 22720</strain>
    </source>
</reference>
<keyword evidence="1" id="KW-0472">Membrane</keyword>
<organism evidence="2 3">
    <name type="scientific">Enterovibrio nigricans DSM 22720</name>
    <dbReference type="NCBI Taxonomy" id="1121868"/>
    <lineage>
        <taxon>Bacteria</taxon>
        <taxon>Pseudomonadati</taxon>
        <taxon>Pseudomonadota</taxon>
        <taxon>Gammaproteobacteria</taxon>
        <taxon>Vibrionales</taxon>
        <taxon>Vibrionaceae</taxon>
        <taxon>Enterovibrio</taxon>
    </lineage>
</organism>
<keyword evidence="1" id="KW-0812">Transmembrane</keyword>
<evidence type="ECO:0000313" key="2">
    <source>
        <dbReference type="EMBL" id="SKA54507.1"/>
    </source>
</evidence>
<keyword evidence="3" id="KW-1185">Reference proteome</keyword>
<feature type="transmembrane region" description="Helical" evidence="1">
    <location>
        <begin position="58"/>
        <end position="77"/>
    </location>
</feature>